<dbReference type="PANTHER" id="PTHR30031">
    <property type="entry name" value="PHOSPHOENOLPYRUVATE CARBOXYKINASE ATP"/>
    <property type="match status" value="1"/>
</dbReference>
<feature type="binding site" evidence="10">
    <location>
        <position position="333"/>
    </location>
    <ligand>
        <name>substrate</name>
    </ligand>
</feature>
<keyword evidence="7 10" id="KW-0067">ATP-binding</keyword>
<dbReference type="GO" id="GO:0016301">
    <property type="term" value="F:kinase activity"/>
    <property type="evidence" value="ECO:0007669"/>
    <property type="project" value="UniProtKB-KW"/>
</dbReference>
<feature type="binding site" evidence="10">
    <location>
        <position position="70"/>
    </location>
    <ligand>
        <name>substrate</name>
    </ligand>
</feature>
<evidence type="ECO:0000256" key="9">
    <source>
        <dbReference type="ARBA" id="ARBA00047371"/>
    </source>
</evidence>
<dbReference type="PIRSF" id="PIRSF006294">
    <property type="entry name" value="PEP_crbxkin"/>
    <property type="match status" value="1"/>
</dbReference>
<evidence type="ECO:0000313" key="11">
    <source>
        <dbReference type="EMBL" id="KHD04850.2"/>
    </source>
</evidence>
<feature type="binding site" evidence="10">
    <location>
        <position position="458"/>
    </location>
    <ligand>
        <name>ATP</name>
        <dbReference type="ChEBI" id="CHEBI:30616"/>
    </ligand>
</feature>
<proteinExistence type="inferred from homology"/>
<dbReference type="NCBIfam" id="NF006820">
    <property type="entry name" value="PRK09344.1-2"/>
    <property type="match status" value="1"/>
</dbReference>
<keyword evidence="4 10" id="KW-0312">Gluconeogenesis</keyword>
<keyword evidence="5 10" id="KW-0547">Nucleotide-binding</keyword>
<dbReference type="GO" id="GO:0005829">
    <property type="term" value="C:cytosol"/>
    <property type="evidence" value="ECO:0007669"/>
    <property type="project" value="TreeGrafter"/>
</dbReference>
<dbReference type="EC" id="4.1.1.49" evidence="3 10"/>
<dbReference type="NCBIfam" id="TIGR00224">
    <property type="entry name" value="pckA"/>
    <property type="match status" value="1"/>
</dbReference>
<evidence type="ECO:0000256" key="7">
    <source>
        <dbReference type="ARBA" id="ARBA00022840"/>
    </source>
</evidence>
<feature type="binding site" evidence="10">
    <location>
        <begin position="452"/>
        <end position="453"/>
    </location>
    <ligand>
        <name>ATP</name>
        <dbReference type="ChEBI" id="CHEBI:30616"/>
    </ligand>
</feature>
<feature type="binding site" evidence="10">
    <location>
        <position position="205"/>
    </location>
    <ligand>
        <name>substrate</name>
    </ligand>
</feature>
<dbReference type="Gene3D" id="3.90.228.20">
    <property type="match status" value="1"/>
</dbReference>
<reference evidence="11 12" key="1">
    <citation type="journal article" date="2016" name="Front. Microbiol.">
        <title>Single-Cell (Meta-)Genomics of a Dimorphic Candidatus Thiomargarita nelsonii Reveals Genomic Plasticity.</title>
        <authorList>
            <person name="Flood B.E."/>
            <person name="Fliss P."/>
            <person name="Jones D.S."/>
            <person name="Dick G.J."/>
            <person name="Jain S."/>
            <person name="Kaster A.K."/>
            <person name="Winkel M."/>
            <person name="Mussmann M."/>
            <person name="Bailey J."/>
        </authorList>
    </citation>
    <scope>NUCLEOTIDE SEQUENCE [LARGE SCALE GENOMIC DNA]</scope>
    <source>
        <strain evidence="11">Hydrate Ridge</strain>
    </source>
</reference>
<feature type="binding site" evidence="10">
    <location>
        <position position="267"/>
    </location>
    <ligand>
        <name>Mn(2+)</name>
        <dbReference type="ChEBI" id="CHEBI:29035"/>
    </ligand>
</feature>
<feature type="binding site" evidence="10">
    <location>
        <position position="333"/>
    </location>
    <ligand>
        <name>ATP</name>
        <dbReference type="ChEBI" id="CHEBI:30616"/>
    </ligand>
</feature>
<dbReference type="UniPathway" id="UPA00138"/>
<feature type="binding site" evidence="10">
    <location>
        <position position="230"/>
    </location>
    <ligand>
        <name>ATP</name>
        <dbReference type="ChEBI" id="CHEBI:30616"/>
    </ligand>
</feature>
<dbReference type="SUPFAM" id="SSF53795">
    <property type="entry name" value="PEP carboxykinase-like"/>
    <property type="match status" value="1"/>
</dbReference>
<comment type="function">
    <text evidence="10">Involved in the gluconeogenesis. Catalyzes the conversion of oxaloacetate (OAA) to phosphoenolpyruvate (PEP) through direct phosphoryl transfer between the nucleoside triphosphate and OAA.</text>
</comment>
<dbReference type="InterPro" id="IPR013035">
    <property type="entry name" value="PEP_carboxykinase_C"/>
</dbReference>
<comment type="cofactor">
    <cofactor evidence="10">
        <name>Mn(2+)</name>
        <dbReference type="ChEBI" id="CHEBI:29035"/>
    </cofactor>
    <text evidence="10">Binds 1 Mn(2+) ion per subunit.</text>
</comment>
<feature type="binding site" evidence="10">
    <location>
        <position position="295"/>
    </location>
    <ligand>
        <name>ATP</name>
        <dbReference type="ChEBI" id="CHEBI:30616"/>
    </ligand>
</feature>
<dbReference type="InterPro" id="IPR008210">
    <property type="entry name" value="PEP_carboxykinase_N"/>
</dbReference>
<name>A0A0A6P1U1_9GAMM</name>
<dbReference type="Pfam" id="PF01293">
    <property type="entry name" value="PEPCK_ATP"/>
    <property type="match status" value="1"/>
</dbReference>
<evidence type="ECO:0000256" key="5">
    <source>
        <dbReference type="ARBA" id="ARBA00022741"/>
    </source>
</evidence>
<evidence type="ECO:0000256" key="2">
    <source>
        <dbReference type="ARBA" id="ARBA00006052"/>
    </source>
</evidence>
<evidence type="ECO:0000256" key="10">
    <source>
        <dbReference type="HAMAP-Rule" id="MF_00453"/>
    </source>
</evidence>
<dbReference type="Gene3D" id="2.170.8.10">
    <property type="entry name" value="Phosphoenolpyruvate Carboxykinase, domain 2"/>
    <property type="match status" value="1"/>
</dbReference>
<dbReference type="GO" id="GO:0006094">
    <property type="term" value="P:gluconeogenesis"/>
    <property type="evidence" value="ECO:0007669"/>
    <property type="project" value="UniProtKB-UniRule"/>
</dbReference>
<evidence type="ECO:0000256" key="1">
    <source>
        <dbReference type="ARBA" id="ARBA00004742"/>
    </source>
</evidence>
<comment type="similarity">
    <text evidence="2 10">Belongs to the phosphoenolpyruvate carboxykinase (ATP) family.</text>
</comment>
<organism evidence="11 12">
    <name type="scientific">Candidatus Thiomargarita nelsonii</name>
    <dbReference type="NCBI Taxonomy" id="1003181"/>
    <lineage>
        <taxon>Bacteria</taxon>
        <taxon>Pseudomonadati</taxon>
        <taxon>Pseudomonadota</taxon>
        <taxon>Gammaproteobacteria</taxon>
        <taxon>Thiotrichales</taxon>
        <taxon>Thiotrichaceae</taxon>
        <taxon>Thiomargarita</taxon>
    </lineage>
</organism>
<dbReference type="CDD" id="cd00484">
    <property type="entry name" value="PEPCK_ATP"/>
    <property type="match status" value="1"/>
</dbReference>
<comment type="catalytic activity">
    <reaction evidence="9 10">
        <text>oxaloacetate + ATP = phosphoenolpyruvate + ADP + CO2</text>
        <dbReference type="Rhea" id="RHEA:18617"/>
        <dbReference type="ChEBI" id="CHEBI:16452"/>
        <dbReference type="ChEBI" id="CHEBI:16526"/>
        <dbReference type="ChEBI" id="CHEBI:30616"/>
        <dbReference type="ChEBI" id="CHEBI:58702"/>
        <dbReference type="ChEBI" id="CHEBI:456216"/>
        <dbReference type="EC" id="4.1.1.49"/>
    </reaction>
</comment>
<evidence type="ECO:0000313" key="12">
    <source>
        <dbReference type="Proteomes" id="UP000030428"/>
    </source>
</evidence>
<dbReference type="Gene3D" id="3.40.449.10">
    <property type="entry name" value="Phosphoenolpyruvate Carboxykinase, domain 1"/>
    <property type="match status" value="1"/>
</dbReference>
<dbReference type="SUPFAM" id="SSF68923">
    <property type="entry name" value="PEP carboxykinase N-terminal domain"/>
    <property type="match status" value="1"/>
</dbReference>
<dbReference type="NCBIfam" id="NF006821">
    <property type="entry name" value="PRK09344.1-3"/>
    <property type="match status" value="1"/>
</dbReference>
<feature type="binding site" evidence="10">
    <location>
        <position position="230"/>
    </location>
    <ligand>
        <name>Mn(2+)</name>
        <dbReference type="ChEBI" id="CHEBI:29035"/>
    </ligand>
</feature>
<dbReference type="GO" id="GO:0005524">
    <property type="term" value="F:ATP binding"/>
    <property type="evidence" value="ECO:0007669"/>
    <property type="project" value="UniProtKB-UniRule"/>
</dbReference>
<evidence type="ECO:0000256" key="8">
    <source>
        <dbReference type="ARBA" id="ARBA00023239"/>
    </source>
</evidence>
<evidence type="ECO:0000256" key="4">
    <source>
        <dbReference type="ARBA" id="ARBA00022432"/>
    </source>
</evidence>
<dbReference type="InterPro" id="IPR001272">
    <property type="entry name" value="PEP_carboxykinase_ATP"/>
</dbReference>
<dbReference type="AlphaFoldDB" id="A0A0A6P1U1"/>
<keyword evidence="10" id="KW-0479">Metal-binding</keyword>
<dbReference type="GO" id="GO:0004612">
    <property type="term" value="F:phosphoenolpyruvate carboxykinase (ATP) activity"/>
    <property type="evidence" value="ECO:0007669"/>
    <property type="project" value="UniProtKB-UniRule"/>
</dbReference>
<protein>
    <recommendedName>
        <fullName evidence="3 10">Phosphoenolpyruvate carboxykinase (ATP)</fullName>
        <shortName evidence="10">PCK</shortName>
        <shortName evidence="10">PEP carboxykinase</shortName>
        <shortName evidence="10">PEPCK</shortName>
        <ecNumber evidence="3 10">4.1.1.49</ecNumber>
    </recommendedName>
</protein>
<dbReference type="Proteomes" id="UP000030428">
    <property type="component" value="Unassembled WGS sequence"/>
</dbReference>
<dbReference type="InterPro" id="IPR015994">
    <property type="entry name" value="PEPCK_ATP_CS"/>
</dbReference>
<feature type="binding site" evidence="10">
    <location>
        <position position="211"/>
    </location>
    <ligand>
        <name>substrate</name>
    </ligand>
</feature>
<evidence type="ECO:0000256" key="3">
    <source>
        <dbReference type="ARBA" id="ARBA00012363"/>
    </source>
</evidence>
<keyword evidence="12" id="KW-1185">Reference proteome</keyword>
<keyword evidence="10" id="KW-0963">Cytoplasm</keyword>
<comment type="subcellular location">
    <subcellularLocation>
        <location evidence="10">Cytoplasm</location>
    </subcellularLocation>
</comment>
<evidence type="ECO:0000256" key="6">
    <source>
        <dbReference type="ARBA" id="ARBA00022793"/>
    </source>
</evidence>
<comment type="caution">
    <text evidence="11">The sequence shown here is derived from an EMBL/GenBank/DDBJ whole genome shotgun (WGS) entry which is preliminary data.</text>
</comment>
<accession>A0A0A6P1U1</accession>
<dbReference type="HAMAP" id="MF_00453">
    <property type="entry name" value="PEPCK_ATP"/>
    <property type="match status" value="1"/>
</dbReference>
<comment type="subunit">
    <text evidence="10">Monomer.</text>
</comment>
<comment type="pathway">
    <text evidence="1 10">Carbohydrate biosynthesis; gluconeogenesis.</text>
</comment>
<dbReference type="PROSITE" id="PS00532">
    <property type="entry name" value="PEPCK_ATP"/>
    <property type="match status" value="1"/>
</dbReference>
<feature type="binding site" evidence="10">
    <location>
        <position position="211"/>
    </location>
    <ligand>
        <name>ATP</name>
        <dbReference type="ChEBI" id="CHEBI:30616"/>
    </ligand>
</feature>
<dbReference type="PANTHER" id="PTHR30031:SF0">
    <property type="entry name" value="PHOSPHOENOLPYRUVATE CARBOXYKINASE (ATP)"/>
    <property type="match status" value="1"/>
</dbReference>
<keyword evidence="6 10" id="KW-0210">Decarboxylase</keyword>
<dbReference type="GO" id="GO:0046872">
    <property type="term" value="F:metal ion binding"/>
    <property type="evidence" value="ECO:0007669"/>
    <property type="project" value="UniProtKB-KW"/>
</dbReference>
<keyword evidence="10" id="KW-0464">Manganese</keyword>
<keyword evidence="8 10" id="KW-0456">Lyase</keyword>
<feature type="binding site" evidence="10">
    <location>
        <begin position="246"/>
        <end position="254"/>
    </location>
    <ligand>
        <name>ATP</name>
        <dbReference type="ChEBI" id="CHEBI:30616"/>
    </ligand>
</feature>
<dbReference type="EMBL" id="JSZA02000003">
    <property type="protein sequence ID" value="KHD04850.2"/>
    <property type="molecule type" value="Genomic_DNA"/>
</dbReference>
<sequence>MSQHKEKPMRLLRGDEHSNYGLEHHGLSNLNNIYWNLNTPALYEQAIRRHEAILGHMGPLVVRTAHHTGRSPNDKFIVQESSTEKDIWWGKINRPIMPESFDALHRLMGLHLQAQNVYVQDCFVGASPKHRLPIRIITQNAWHSLFAHNMFIQATPEELLNHVPEFTVIDAPKCHANPAQHGTNSETFIIVNFAKKLVLIGGSSYGGEIKKSIFSVMNYLMPQKDVLPMHCSANIGRDGNTALFFGLSGTGKTTLSADASKTLIGDDEHGWDEDGIFNFEGGCYAKLIKLSPEAEPEIFETTRRFGTILENVALDASTRRVDLMDATFTENTRGSYPISYIPNATRTGMGAHPTNVIFLSADAFGVLPPIAKLTKAQAMYHFLSGYTAKVAGTERGVTEPQPNFSACYGAPFMPRHPERYAELLGNKLDTHNADTWLINTGWSGGPYGVGKRIKIAHTRAMVNAVLDGALKDVPLETEPFFGLQIPKHCPGVPDEILNTRNTWPNPADYDAQAQKLAGMFANNFKQYAEQTTPEILAAGPSA</sequence>
<feature type="binding site" evidence="10">
    <location>
        <position position="211"/>
    </location>
    <ligand>
        <name>Mn(2+)</name>
        <dbReference type="ChEBI" id="CHEBI:29035"/>
    </ligand>
</feature>
<gene>
    <name evidence="10" type="primary">pckA</name>
    <name evidence="11" type="ORF">PN36_00970</name>
</gene>